<dbReference type="Gene3D" id="2.40.110.10">
    <property type="entry name" value="Butyryl-CoA Dehydrogenase, subunit A, domain 2"/>
    <property type="match status" value="1"/>
</dbReference>
<dbReference type="GO" id="GO:0005886">
    <property type="term" value="C:plasma membrane"/>
    <property type="evidence" value="ECO:0007669"/>
    <property type="project" value="TreeGrafter"/>
</dbReference>
<evidence type="ECO:0000259" key="7">
    <source>
        <dbReference type="Pfam" id="PF00441"/>
    </source>
</evidence>
<reference evidence="10" key="3">
    <citation type="submission" date="2020-02" db="EMBL/GenBank/DDBJ databases">
        <authorList>
            <person name="Matsumoto Y."/>
            <person name="Motooka D."/>
            <person name="Nakamura S."/>
        </authorList>
    </citation>
    <scope>NUCLEOTIDE SEQUENCE</scope>
    <source>
        <strain evidence="10">JCM 18113</strain>
    </source>
</reference>
<evidence type="ECO:0000313" key="12">
    <source>
        <dbReference type="Proteomes" id="UP000192760"/>
    </source>
</evidence>
<evidence type="ECO:0000256" key="2">
    <source>
        <dbReference type="ARBA" id="ARBA00009347"/>
    </source>
</evidence>
<dbReference type="EMBL" id="AP022590">
    <property type="protein sequence ID" value="BBY39955.1"/>
    <property type="molecule type" value="Genomic_DNA"/>
</dbReference>
<evidence type="ECO:0000313" key="10">
    <source>
        <dbReference type="EMBL" id="BBY39955.1"/>
    </source>
</evidence>
<dbReference type="FunFam" id="2.40.110.10:FF:000011">
    <property type="entry name" value="Acyl-CoA dehydrogenase FadE34"/>
    <property type="match status" value="1"/>
</dbReference>
<dbReference type="Gene3D" id="1.20.140.10">
    <property type="entry name" value="Butyryl-CoA Dehydrogenase, subunit A, domain 3"/>
    <property type="match status" value="1"/>
</dbReference>
<dbReference type="EMBL" id="MVHW01000011">
    <property type="protein sequence ID" value="ORB06055.1"/>
    <property type="molecule type" value="Genomic_DNA"/>
</dbReference>
<dbReference type="InterPro" id="IPR013786">
    <property type="entry name" value="AcylCoA_DH/ox_N"/>
</dbReference>
<sequence length="407" mass="44776">MTAAEPAETPGFRDEVRAFLRANLPADWAGLGALPGPQRREFVDRWRRLCGQAGMLGVTWPVAYGGRGLTKLDHLVVVEEFSRARVPVGSPGDTLSMKLLGNTLAAWGTHEQKLRFLPRIISGEDIWCQGYSEPEAGSDLAGLRTRARREDDQWHIDGQKIWTSNATNANWMFLLARTDPDAPKSKGISMLLMPMDQPGVDVRPITMLNNTEDFCEVFLSDARTEAGLVVGEVNNGWAVANSLLSHERGEEAAVNPILFAHELERVFALAKDRGADRQSVTRERLGRAYLGVAVMKALGDKILSAYMRDGSLGPEASVAKLYWSEYHQSTTRLAVDILGTDALAWDGDMPMRWFRADDAGAPNDSSSWLSVHLCNAMAGTIYAGTSEIQRNIIAERILGLPRETRAG</sequence>
<dbReference type="InterPro" id="IPR037069">
    <property type="entry name" value="AcylCoA_DH/ox_N_sf"/>
</dbReference>
<reference evidence="10 13" key="2">
    <citation type="journal article" date="2019" name="Emerg. Microbes Infect.">
        <title>Comprehensive subspecies identification of 175 nontuberculous mycobacteria species based on 7547 genomic profiles.</title>
        <authorList>
            <person name="Matsumoto Y."/>
            <person name="Kinjo T."/>
            <person name="Motooka D."/>
            <person name="Nabeya D."/>
            <person name="Jung N."/>
            <person name="Uechi K."/>
            <person name="Horii T."/>
            <person name="Iida T."/>
            <person name="Fujita J."/>
            <person name="Nakamura S."/>
        </authorList>
    </citation>
    <scope>NUCLEOTIDE SEQUENCE [LARGE SCALE GENOMIC DNA]</scope>
    <source>
        <strain evidence="10 13">JCM 18113</strain>
    </source>
</reference>
<dbReference type="InterPro" id="IPR052161">
    <property type="entry name" value="Mycobact_Acyl-CoA_DH"/>
</dbReference>
<feature type="domain" description="Acyl-CoA dehydrogenase/oxidase N-terminal" evidence="9">
    <location>
        <begin position="11"/>
        <end position="124"/>
    </location>
</feature>
<dbReference type="GO" id="GO:0050660">
    <property type="term" value="F:flavin adenine dinucleotide binding"/>
    <property type="evidence" value="ECO:0007669"/>
    <property type="project" value="InterPro"/>
</dbReference>
<evidence type="ECO:0000256" key="1">
    <source>
        <dbReference type="ARBA" id="ARBA00001974"/>
    </source>
</evidence>
<dbReference type="STRING" id="560555.BST30_12535"/>
<evidence type="ECO:0000256" key="3">
    <source>
        <dbReference type="ARBA" id="ARBA00022630"/>
    </source>
</evidence>
<accession>A0A1X0FWS8</accession>
<dbReference type="InterPro" id="IPR009075">
    <property type="entry name" value="AcylCo_DH/oxidase_C"/>
</dbReference>
<dbReference type="SUPFAM" id="SSF47203">
    <property type="entry name" value="Acyl-CoA dehydrogenase C-terminal domain-like"/>
    <property type="match status" value="1"/>
</dbReference>
<evidence type="ECO:0000313" key="13">
    <source>
        <dbReference type="Proteomes" id="UP000465812"/>
    </source>
</evidence>
<dbReference type="PANTHER" id="PTHR43292:SF3">
    <property type="entry name" value="ACYL-COA DEHYDROGENASE FADE29"/>
    <property type="match status" value="1"/>
</dbReference>
<keyword evidence="4 6" id="KW-0274">FAD</keyword>
<gene>
    <name evidence="11" type="ORF">BST30_12535</name>
    <name evidence="10" type="ORF">MMAN_40890</name>
</gene>
<dbReference type="InterPro" id="IPR046373">
    <property type="entry name" value="Acyl-CoA_Oxase/DH_mid-dom_sf"/>
</dbReference>
<feature type="domain" description="Acyl-CoA oxidase/dehydrogenase middle" evidence="8">
    <location>
        <begin position="128"/>
        <end position="221"/>
    </location>
</feature>
<evidence type="ECO:0000259" key="9">
    <source>
        <dbReference type="Pfam" id="PF02771"/>
    </source>
</evidence>
<name>A0A1X0FWS8_MYCNT</name>
<dbReference type="Gene3D" id="1.10.540.10">
    <property type="entry name" value="Acyl-CoA dehydrogenase/oxidase, N-terminal domain"/>
    <property type="match status" value="1"/>
</dbReference>
<dbReference type="RefSeq" id="WP_083095172.1">
    <property type="nucleotide sequence ID" value="NZ_AP022590.1"/>
</dbReference>
<protein>
    <submittedName>
        <fullName evidence="11">Acyl-CoA dehydrogenase</fullName>
    </submittedName>
</protein>
<dbReference type="Pfam" id="PF00441">
    <property type="entry name" value="Acyl-CoA_dh_1"/>
    <property type="match status" value="1"/>
</dbReference>
<dbReference type="AlphaFoldDB" id="A0A1X0FWS8"/>
<keyword evidence="5 6" id="KW-0560">Oxidoreductase</keyword>
<dbReference type="GO" id="GO:0016627">
    <property type="term" value="F:oxidoreductase activity, acting on the CH-CH group of donors"/>
    <property type="evidence" value="ECO:0007669"/>
    <property type="project" value="InterPro"/>
</dbReference>
<comment type="similarity">
    <text evidence="2 6">Belongs to the acyl-CoA dehydrogenase family.</text>
</comment>
<evidence type="ECO:0000256" key="4">
    <source>
        <dbReference type="ARBA" id="ARBA00022827"/>
    </source>
</evidence>
<keyword evidence="3 6" id="KW-0285">Flavoprotein</keyword>
<evidence type="ECO:0000256" key="6">
    <source>
        <dbReference type="RuleBase" id="RU362125"/>
    </source>
</evidence>
<keyword evidence="13" id="KW-1185">Reference proteome</keyword>
<dbReference type="PANTHER" id="PTHR43292">
    <property type="entry name" value="ACYL-COA DEHYDROGENASE"/>
    <property type="match status" value="1"/>
</dbReference>
<evidence type="ECO:0000313" key="11">
    <source>
        <dbReference type="EMBL" id="ORB06055.1"/>
    </source>
</evidence>
<dbReference type="InterPro" id="IPR006091">
    <property type="entry name" value="Acyl-CoA_Oxase/DH_mid-dom"/>
</dbReference>
<comment type="cofactor">
    <cofactor evidence="1 6">
        <name>FAD</name>
        <dbReference type="ChEBI" id="CHEBI:57692"/>
    </cofactor>
</comment>
<proteinExistence type="inferred from homology"/>
<dbReference type="Pfam" id="PF02770">
    <property type="entry name" value="Acyl-CoA_dh_M"/>
    <property type="match status" value="1"/>
</dbReference>
<reference evidence="11 12" key="1">
    <citation type="submission" date="2017-02" db="EMBL/GenBank/DDBJ databases">
        <title>The new phylogeny of genus Mycobacterium.</title>
        <authorList>
            <person name="Tortoli E."/>
            <person name="Trovato A."/>
            <person name="Cirillo D.M."/>
        </authorList>
    </citation>
    <scope>NUCLEOTIDE SEQUENCE [LARGE SCALE GENOMIC DNA]</scope>
    <source>
        <strain evidence="11 12">DSM 45255</strain>
    </source>
</reference>
<evidence type="ECO:0000256" key="5">
    <source>
        <dbReference type="ARBA" id="ARBA00023002"/>
    </source>
</evidence>
<evidence type="ECO:0000259" key="8">
    <source>
        <dbReference type="Pfam" id="PF02770"/>
    </source>
</evidence>
<dbReference type="Proteomes" id="UP000465812">
    <property type="component" value="Chromosome"/>
</dbReference>
<feature type="domain" description="Acyl-CoA dehydrogenase/oxidase C-terminal" evidence="7">
    <location>
        <begin position="234"/>
        <end position="398"/>
    </location>
</feature>
<organism evidence="11 12">
    <name type="scientific">Mycobacterium mantenii</name>
    <dbReference type="NCBI Taxonomy" id="560555"/>
    <lineage>
        <taxon>Bacteria</taxon>
        <taxon>Bacillati</taxon>
        <taxon>Actinomycetota</taxon>
        <taxon>Actinomycetes</taxon>
        <taxon>Mycobacteriales</taxon>
        <taxon>Mycobacteriaceae</taxon>
        <taxon>Mycobacterium</taxon>
        <taxon>Mycobacterium avium complex (MAC)</taxon>
    </lineage>
</organism>
<dbReference type="InterPro" id="IPR009100">
    <property type="entry name" value="AcylCoA_DH/oxidase_NM_dom_sf"/>
</dbReference>
<dbReference type="SUPFAM" id="SSF56645">
    <property type="entry name" value="Acyl-CoA dehydrogenase NM domain-like"/>
    <property type="match status" value="1"/>
</dbReference>
<dbReference type="Proteomes" id="UP000192760">
    <property type="component" value="Unassembled WGS sequence"/>
</dbReference>
<dbReference type="InterPro" id="IPR036250">
    <property type="entry name" value="AcylCo_DH-like_C"/>
</dbReference>
<dbReference type="Pfam" id="PF02771">
    <property type="entry name" value="Acyl-CoA_dh_N"/>
    <property type="match status" value="1"/>
</dbReference>